<proteinExistence type="predicted"/>
<organism evidence="1 2">
    <name type="scientific">Spiromyces aspiralis</name>
    <dbReference type="NCBI Taxonomy" id="68401"/>
    <lineage>
        <taxon>Eukaryota</taxon>
        <taxon>Fungi</taxon>
        <taxon>Fungi incertae sedis</taxon>
        <taxon>Zoopagomycota</taxon>
        <taxon>Kickxellomycotina</taxon>
        <taxon>Kickxellomycetes</taxon>
        <taxon>Kickxellales</taxon>
        <taxon>Kickxellaceae</taxon>
        <taxon>Spiromyces</taxon>
    </lineage>
</organism>
<accession>A0ACC1HP64</accession>
<sequence>MFSMHPRFCRIYDPEMYRENLVEAKHRRLMRGHHSGPLSRELKPDAKTRDQLESIIRYPPLRRLNDQEKDLLWKFRYYLSSTPKALTKFMSCVDWSDPWESKQALSLLNNWERVDVDDALALLGPGFAHPSIRAFAVQQLEKASDEDLNLYLLQLVQALRFDAAKPDGSSSRHGRLGHMSDTDNVAIGGGGSSSAADALGSGPVDLGNGGGTTTQESSSQSTAALQPETEPSRLAQFLIERSLKNECLGNYFHWYLMIECEDREVGKMYGKIAFQYMHAMMETP</sequence>
<dbReference type="EMBL" id="JAMZIH010003070">
    <property type="protein sequence ID" value="KAJ1677052.1"/>
    <property type="molecule type" value="Genomic_DNA"/>
</dbReference>
<evidence type="ECO:0000313" key="1">
    <source>
        <dbReference type="EMBL" id="KAJ1677052.1"/>
    </source>
</evidence>
<name>A0ACC1HP64_9FUNG</name>
<dbReference type="EC" id="2.7.1.137" evidence="1"/>
<feature type="non-terminal residue" evidence="1">
    <location>
        <position position="284"/>
    </location>
</feature>
<reference evidence="1" key="1">
    <citation type="submission" date="2022-06" db="EMBL/GenBank/DDBJ databases">
        <title>Phylogenomic reconstructions and comparative analyses of Kickxellomycotina fungi.</title>
        <authorList>
            <person name="Reynolds N.K."/>
            <person name="Stajich J.E."/>
            <person name="Barry K."/>
            <person name="Grigoriev I.V."/>
            <person name="Crous P."/>
            <person name="Smith M.E."/>
        </authorList>
    </citation>
    <scope>NUCLEOTIDE SEQUENCE</scope>
    <source>
        <strain evidence="1">RSA 2271</strain>
    </source>
</reference>
<protein>
    <submittedName>
        <fullName evidence="1">Phosphatidylinositol (PI) 3-kinase</fullName>
        <ecNumber evidence="1">2.7.1.137</ecNumber>
    </submittedName>
</protein>
<keyword evidence="1" id="KW-0808">Transferase</keyword>
<dbReference type="Proteomes" id="UP001145114">
    <property type="component" value="Unassembled WGS sequence"/>
</dbReference>
<gene>
    <name evidence="1" type="primary">VPS34_2</name>
    <name evidence="1" type="ORF">EV182_006978</name>
</gene>
<evidence type="ECO:0000313" key="2">
    <source>
        <dbReference type="Proteomes" id="UP001145114"/>
    </source>
</evidence>
<comment type="caution">
    <text evidence="1">The sequence shown here is derived from an EMBL/GenBank/DDBJ whole genome shotgun (WGS) entry which is preliminary data.</text>
</comment>
<keyword evidence="2" id="KW-1185">Reference proteome</keyword>